<evidence type="ECO:0000313" key="2">
    <source>
        <dbReference type="Proteomes" id="UP000053961"/>
    </source>
</evidence>
<evidence type="ECO:0000313" key="1">
    <source>
        <dbReference type="EMBL" id="KUK97231.1"/>
    </source>
</evidence>
<accession>A0A101IL56</accession>
<gene>
    <name evidence="1" type="ORF">XE07_0386</name>
</gene>
<dbReference type="PATRIC" id="fig|301375.6.peg.292"/>
<comment type="caution">
    <text evidence="1">The sequence shown here is derived from an EMBL/GenBank/DDBJ whole genome shotgun (WGS) entry which is preliminary data.</text>
</comment>
<dbReference type="Proteomes" id="UP000053961">
    <property type="component" value="Unassembled WGS sequence"/>
</dbReference>
<proteinExistence type="predicted"/>
<name>A0A101IL56_9EURY</name>
<protein>
    <submittedName>
        <fullName evidence="1">Uncharacterized protein</fullName>
    </submittedName>
</protein>
<organism evidence="1 2">
    <name type="scientific">Methanothrix harundinacea</name>
    <dbReference type="NCBI Taxonomy" id="301375"/>
    <lineage>
        <taxon>Archaea</taxon>
        <taxon>Methanobacteriati</taxon>
        <taxon>Methanobacteriota</taxon>
        <taxon>Stenosarchaea group</taxon>
        <taxon>Methanomicrobia</taxon>
        <taxon>Methanotrichales</taxon>
        <taxon>Methanotrichaceae</taxon>
        <taxon>Methanothrix</taxon>
    </lineage>
</organism>
<reference evidence="2" key="1">
    <citation type="journal article" date="2015" name="MBio">
        <title>Genome-Resolved Metagenomic Analysis Reveals Roles for Candidate Phyla and Other Microbial Community Members in Biogeochemical Transformations in Oil Reservoirs.</title>
        <authorList>
            <person name="Hu P."/>
            <person name="Tom L."/>
            <person name="Singh A."/>
            <person name="Thomas B.C."/>
            <person name="Baker B.J."/>
            <person name="Piceno Y.M."/>
            <person name="Andersen G.L."/>
            <person name="Banfield J.F."/>
        </authorList>
    </citation>
    <scope>NUCLEOTIDE SEQUENCE [LARGE SCALE GENOMIC DNA]</scope>
</reference>
<dbReference type="AlphaFoldDB" id="A0A101IL56"/>
<sequence>MSLLPPTVGERLARCCTSVWVIGVMPGSEVELRRRLDGETDVQTMTSTGTETLFQLDSPLEARERIAARQQTGSDGSEWGNEVEVEDVALPPAPPRMEPSIPRCGRCALANGSPPGSTVELIRDGYVIGEGVINRHGWTCLKIKEMPRSQYMSARAITCELGSPPTGNIEVDADRSHLLPPLIIEPVFGCQTVISLDRLVPGAVAELFADDVSLGTVCSCWNRVNVHVGRALVNGQKITAIQRMNPAEWDCTLESIESDPVEVIPPDGRIKPQILSPLHEGDNIIHVANQIEGGTITLYVRSPGEVEENIGSRPATEYPEIPVPETAPLRAGRIIRAKQELCGQQEFSDPVTVLAQPGHIDPPTVRAPLYDCSVVMAVDDVVPGAVVYALQDGIPIGHAWSPGESVILNHVTALREGAQVTAYQVASGLRSSQSSPVTVDAWEDRLPRPIVLPPIRPGDTFVWVTDIIPGAYVRLFDAGVQIGGGHAVDPAAAIPVWWPIGENAIITARQSLCLRESDESAPRPAVSEPCEGPPRYEPSLWNDDPNIQWHNNCYNYACDMILFNNKSQPGRASGDYPNPMACEDITNAALSDGLQRCTGSCHPCHHRVALFVDPGYDYHWYRQDDNGRWSHKPGRALARNVDSSDNLITNPETADRRVFNERGDVVADYTDFCGYFCVNKNEVVIQ</sequence>
<dbReference type="EMBL" id="LGHB01000003">
    <property type="protein sequence ID" value="KUK97231.1"/>
    <property type="molecule type" value="Genomic_DNA"/>
</dbReference>